<feature type="chain" id="PRO_5043786513" description="Secreted protein" evidence="1">
    <location>
        <begin position="26"/>
        <end position="121"/>
    </location>
</feature>
<keyword evidence="1" id="KW-0732">Signal</keyword>
<keyword evidence="3" id="KW-1185">Reference proteome</keyword>
<dbReference type="AlphaFoldDB" id="A0AAV5I896"/>
<dbReference type="EMBL" id="BPVZ01000009">
    <property type="protein sequence ID" value="GKU95741.1"/>
    <property type="molecule type" value="Genomic_DNA"/>
</dbReference>
<name>A0AAV5I896_9ROSI</name>
<organism evidence="2 3">
    <name type="scientific">Rubroshorea leprosula</name>
    <dbReference type="NCBI Taxonomy" id="152421"/>
    <lineage>
        <taxon>Eukaryota</taxon>
        <taxon>Viridiplantae</taxon>
        <taxon>Streptophyta</taxon>
        <taxon>Embryophyta</taxon>
        <taxon>Tracheophyta</taxon>
        <taxon>Spermatophyta</taxon>
        <taxon>Magnoliopsida</taxon>
        <taxon>eudicotyledons</taxon>
        <taxon>Gunneridae</taxon>
        <taxon>Pentapetalae</taxon>
        <taxon>rosids</taxon>
        <taxon>malvids</taxon>
        <taxon>Malvales</taxon>
        <taxon>Dipterocarpaceae</taxon>
        <taxon>Rubroshorea</taxon>
    </lineage>
</organism>
<evidence type="ECO:0000313" key="2">
    <source>
        <dbReference type="EMBL" id="GKU95741.1"/>
    </source>
</evidence>
<gene>
    <name evidence="2" type="ORF">SLEP1_g9064</name>
</gene>
<protein>
    <recommendedName>
        <fullName evidence="4">Secreted protein</fullName>
    </recommendedName>
</protein>
<reference evidence="2 3" key="1">
    <citation type="journal article" date="2021" name="Commun. Biol.">
        <title>The genome of Shorea leprosula (Dipterocarpaceae) highlights the ecological relevance of drought in aseasonal tropical rainforests.</title>
        <authorList>
            <person name="Ng K.K.S."/>
            <person name="Kobayashi M.J."/>
            <person name="Fawcett J.A."/>
            <person name="Hatakeyama M."/>
            <person name="Paape T."/>
            <person name="Ng C.H."/>
            <person name="Ang C.C."/>
            <person name="Tnah L.H."/>
            <person name="Lee C.T."/>
            <person name="Nishiyama T."/>
            <person name="Sese J."/>
            <person name="O'Brien M.J."/>
            <person name="Copetti D."/>
            <person name="Mohd Noor M.I."/>
            <person name="Ong R.C."/>
            <person name="Putra M."/>
            <person name="Sireger I.Z."/>
            <person name="Indrioko S."/>
            <person name="Kosugi Y."/>
            <person name="Izuno A."/>
            <person name="Isagi Y."/>
            <person name="Lee S.L."/>
            <person name="Shimizu K.K."/>
        </authorList>
    </citation>
    <scope>NUCLEOTIDE SEQUENCE [LARGE SCALE GENOMIC DNA]</scope>
    <source>
        <strain evidence="2">214</strain>
    </source>
</reference>
<proteinExistence type="predicted"/>
<dbReference type="Proteomes" id="UP001054252">
    <property type="component" value="Unassembled WGS sequence"/>
</dbReference>
<comment type="caution">
    <text evidence="2">The sequence shown here is derived from an EMBL/GenBank/DDBJ whole genome shotgun (WGS) entry which is preliminary data.</text>
</comment>
<feature type="signal peptide" evidence="1">
    <location>
        <begin position="1"/>
        <end position="25"/>
    </location>
</feature>
<evidence type="ECO:0000313" key="3">
    <source>
        <dbReference type="Proteomes" id="UP001054252"/>
    </source>
</evidence>
<sequence>MSNPSLQWKFQLLLLILMPSKGVKAAEAAEEKLCCGKKCGGQGSKSLSNSGGGSGFSPVDTAAEIDICLIRQLGVGRSQLIRGREIRNRSPLGAAGKTWRRTVRSFRGIHGEASQQAQASS</sequence>
<evidence type="ECO:0008006" key="4">
    <source>
        <dbReference type="Google" id="ProtNLM"/>
    </source>
</evidence>
<evidence type="ECO:0000256" key="1">
    <source>
        <dbReference type="SAM" id="SignalP"/>
    </source>
</evidence>
<accession>A0AAV5I896</accession>